<feature type="region of interest" description="Disordered" evidence="6">
    <location>
        <begin position="388"/>
        <end position="415"/>
    </location>
</feature>
<dbReference type="CDD" id="cd17006">
    <property type="entry name" value="ANTH_N_HIP1_like"/>
    <property type="match status" value="1"/>
</dbReference>
<keyword evidence="10" id="KW-1185">Reference proteome</keyword>
<dbReference type="SUPFAM" id="SSF48464">
    <property type="entry name" value="ENTH/VHS domain"/>
    <property type="match status" value="1"/>
</dbReference>
<dbReference type="InterPro" id="IPR035964">
    <property type="entry name" value="I/LWEQ_dom_sf"/>
</dbReference>
<feature type="domain" description="I/LWEQ" evidence="8">
    <location>
        <begin position="680"/>
        <end position="921"/>
    </location>
</feature>
<comment type="similarity">
    <text evidence="2">Belongs to the SLA2 family.</text>
</comment>
<dbReference type="GO" id="GO:0030136">
    <property type="term" value="C:clathrin-coated vesicle"/>
    <property type="evidence" value="ECO:0007669"/>
    <property type="project" value="TreeGrafter"/>
</dbReference>
<evidence type="ECO:0000256" key="6">
    <source>
        <dbReference type="SAM" id="MobiDB-lite"/>
    </source>
</evidence>
<dbReference type="PANTHER" id="PTHR10407">
    <property type="entry name" value="HUNTINGTIN INTERACTING PROTEIN 1"/>
    <property type="match status" value="1"/>
</dbReference>
<dbReference type="EMBL" id="BTSY01000003">
    <property type="protein sequence ID" value="GMT18053.1"/>
    <property type="molecule type" value="Genomic_DNA"/>
</dbReference>
<dbReference type="FunFam" id="1.25.40.90:FF:000012">
    <property type="entry name" value="Huntingtin interacting protein 1-related"/>
    <property type="match status" value="1"/>
</dbReference>
<dbReference type="AlphaFoldDB" id="A0AAV5VIK1"/>
<dbReference type="SMART" id="SM00273">
    <property type="entry name" value="ENTH"/>
    <property type="match status" value="1"/>
</dbReference>
<dbReference type="GO" id="GO:0035615">
    <property type="term" value="F:clathrin adaptor activity"/>
    <property type="evidence" value="ECO:0007669"/>
    <property type="project" value="TreeGrafter"/>
</dbReference>
<dbReference type="PANTHER" id="PTHR10407:SF15">
    <property type="entry name" value="HUNTINGTIN INTERACTING PROTEIN 1"/>
    <property type="match status" value="1"/>
</dbReference>
<feature type="compositionally biased region" description="Polar residues" evidence="6">
    <location>
        <begin position="583"/>
        <end position="592"/>
    </location>
</feature>
<sequence>SFQNREEARGRSMDRESFFKGQLESVQKALTKHEVPLKPKHARRLILGTHHEKSCTIFWNNVTRIQLEKNPILTWKFCHLLHKLIRDGHKSVPVESHRHMRRIQMLGDFWKHLQTSGYGPGNEQYCRMLCERLEFHRKYPQITGNLVVAEPVLRAIQNDLDGAFEASIDMLDQMESLLQLQRKVFDSLEMLSWSSLVPQGQTLLAPLILVIMDTSKLYDLLVKLVFHLHSVCPPDALAGHRDRFQVIFRQTKTFYEEAAKLQYFKYLVSVPTLPAVAPNFLQASDLDCYQAPQAREIGTDSDDGRSVAGDSALLDLDDSMTARTQLQQLQHSPASLPDQRDEQITTLSRQLEDEKFAKERLIAEARSRIEQYENRLVQMQYEIDHVKREAEESKEEADRARAALSSRDLTQSEQADARIVDADARTRASEEKFGKLKGVYEKFRAEHLAALQKLGELQRRVEEAERERMDREEEARGVTRRLEEAERQRSELREKADTVAASEDELRSQLARADAAADDMRRELESVRAAAERGAAGRRAARAATLAMLERAGEELLNASTVQYPAHLAIAGLAWAQEVMGQDSANGSPRKQSSSPSSPSSPLSSSLPLSGHALSVVTVACAAAAYTASIQHYDEVNEECRSLLARARQSIEAKSEEEAETTVFPSLQRLHDLMTALPVHSDVDKEVVGSELEEEMRRMDAAIRQAVEKIEEIQRRARESNDGIRLEVNERILESCQALMAAIAILVARSRELQAEIVAAGRGQGPPQEFYKRNHQWTEGLLSAAKAVGVAARVLVAAADGVVTGSGKFEQLIVAAQEIAASTAQLFVSSRVKADRDSERMAALSVASRSVNQATAQVVANVKSGQTTLNEQDALDFSHLTLHEAKKEEMESQVRCLELESSLTRERAKLAQLRKQHYHMAGLVAEQQNNGAKDADTSFELIG</sequence>
<feature type="domain" description="ENTH" evidence="7">
    <location>
        <begin position="14"/>
        <end position="143"/>
    </location>
</feature>
<dbReference type="Gene3D" id="1.20.5.1700">
    <property type="match status" value="1"/>
</dbReference>
<dbReference type="GO" id="GO:0006897">
    <property type="term" value="P:endocytosis"/>
    <property type="evidence" value="ECO:0007669"/>
    <property type="project" value="InterPro"/>
</dbReference>
<proteinExistence type="inferred from homology"/>
<organism evidence="9 10">
    <name type="scientific">Pristionchus fissidentatus</name>
    <dbReference type="NCBI Taxonomy" id="1538716"/>
    <lineage>
        <taxon>Eukaryota</taxon>
        <taxon>Metazoa</taxon>
        <taxon>Ecdysozoa</taxon>
        <taxon>Nematoda</taxon>
        <taxon>Chromadorea</taxon>
        <taxon>Rhabditida</taxon>
        <taxon>Rhabditina</taxon>
        <taxon>Diplogasteromorpha</taxon>
        <taxon>Diplogasteroidea</taxon>
        <taxon>Neodiplogasteridae</taxon>
        <taxon>Pristionchus</taxon>
    </lineage>
</organism>
<dbReference type="GO" id="GO:0032051">
    <property type="term" value="F:clathrin light chain binding"/>
    <property type="evidence" value="ECO:0007669"/>
    <property type="project" value="TreeGrafter"/>
</dbReference>
<feature type="region of interest" description="Disordered" evidence="6">
    <location>
        <begin position="466"/>
        <end position="505"/>
    </location>
</feature>
<accession>A0AAV5VIK1</accession>
<feature type="region of interest" description="Disordered" evidence="6">
    <location>
        <begin position="582"/>
        <end position="607"/>
    </location>
</feature>
<dbReference type="InterPro" id="IPR011417">
    <property type="entry name" value="ANTH_dom"/>
</dbReference>
<feature type="compositionally biased region" description="Low complexity" evidence="6">
    <location>
        <begin position="593"/>
        <end position="607"/>
    </location>
</feature>
<comment type="caution">
    <text evidence="9">The sequence shown here is derived from an EMBL/GenBank/DDBJ whole genome shotgun (WGS) entry which is preliminary data.</text>
</comment>
<dbReference type="Gene3D" id="1.20.1410.10">
    <property type="entry name" value="I/LWEQ domain"/>
    <property type="match status" value="1"/>
</dbReference>
<evidence type="ECO:0000256" key="4">
    <source>
        <dbReference type="ARBA" id="ARBA00023203"/>
    </source>
</evidence>
<dbReference type="GO" id="GO:0051015">
    <property type="term" value="F:actin filament binding"/>
    <property type="evidence" value="ECO:0007669"/>
    <property type="project" value="TreeGrafter"/>
</dbReference>
<evidence type="ECO:0000259" key="8">
    <source>
        <dbReference type="PROSITE" id="PS50945"/>
    </source>
</evidence>
<dbReference type="GO" id="GO:0030864">
    <property type="term" value="C:cortical actin cytoskeleton"/>
    <property type="evidence" value="ECO:0007669"/>
    <property type="project" value="TreeGrafter"/>
</dbReference>
<feature type="compositionally biased region" description="Basic and acidic residues" evidence="6">
    <location>
        <begin position="466"/>
        <end position="497"/>
    </location>
</feature>
<keyword evidence="3" id="KW-0963">Cytoplasm</keyword>
<dbReference type="Proteomes" id="UP001432322">
    <property type="component" value="Unassembled WGS sequence"/>
</dbReference>
<comment type="subcellular location">
    <subcellularLocation>
        <location evidence="1">Cytoplasm</location>
    </subcellularLocation>
</comment>
<evidence type="ECO:0008006" key="11">
    <source>
        <dbReference type="Google" id="ProtNLM"/>
    </source>
</evidence>
<dbReference type="GO" id="GO:0048268">
    <property type="term" value="P:clathrin coat assembly"/>
    <property type="evidence" value="ECO:0007669"/>
    <property type="project" value="TreeGrafter"/>
</dbReference>
<keyword evidence="5" id="KW-0175">Coiled coil</keyword>
<dbReference type="InterPro" id="IPR002558">
    <property type="entry name" value="ILWEQ_dom"/>
</dbReference>
<evidence type="ECO:0000259" key="7">
    <source>
        <dbReference type="PROSITE" id="PS50942"/>
    </source>
</evidence>
<dbReference type="GO" id="GO:0043325">
    <property type="term" value="F:phosphatidylinositol-3,4-bisphosphate binding"/>
    <property type="evidence" value="ECO:0007669"/>
    <property type="project" value="TreeGrafter"/>
</dbReference>
<reference evidence="9" key="1">
    <citation type="submission" date="2023-10" db="EMBL/GenBank/DDBJ databases">
        <title>Genome assembly of Pristionchus species.</title>
        <authorList>
            <person name="Yoshida K."/>
            <person name="Sommer R.J."/>
        </authorList>
    </citation>
    <scope>NUCLEOTIDE SEQUENCE</scope>
    <source>
        <strain evidence="9">RS5133</strain>
    </source>
</reference>
<dbReference type="GO" id="GO:0080025">
    <property type="term" value="F:phosphatidylinositol-3,5-bisphosphate binding"/>
    <property type="evidence" value="ECO:0007669"/>
    <property type="project" value="TreeGrafter"/>
</dbReference>
<dbReference type="PROSITE" id="PS50942">
    <property type="entry name" value="ENTH"/>
    <property type="match status" value="1"/>
</dbReference>
<feature type="coiled-coil region" evidence="5">
    <location>
        <begin position="880"/>
        <end position="916"/>
    </location>
</feature>
<dbReference type="SMART" id="SM00307">
    <property type="entry name" value="ILWEQ"/>
    <property type="match status" value="1"/>
</dbReference>
<evidence type="ECO:0000256" key="3">
    <source>
        <dbReference type="ARBA" id="ARBA00022490"/>
    </source>
</evidence>
<dbReference type="Gene3D" id="1.25.40.90">
    <property type="match status" value="1"/>
</dbReference>
<dbReference type="PROSITE" id="PS50945">
    <property type="entry name" value="I_LWEQ"/>
    <property type="match status" value="1"/>
</dbReference>
<dbReference type="InterPro" id="IPR013809">
    <property type="entry name" value="ENTH"/>
</dbReference>
<protein>
    <recommendedName>
        <fullName evidence="11">Hipr-1</fullName>
    </recommendedName>
</protein>
<evidence type="ECO:0000313" key="10">
    <source>
        <dbReference type="Proteomes" id="UP001432322"/>
    </source>
</evidence>
<name>A0AAV5VIK1_9BILA</name>
<dbReference type="Pfam" id="PF01608">
    <property type="entry name" value="I_LWEQ"/>
    <property type="match status" value="1"/>
</dbReference>
<evidence type="ECO:0000256" key="1">
    <source>
        <dbReference type="ARBA" id="ARBA00004496"/>
    </source>
</evidence>
<dbReference type="Pfam" id="PF07651">
    <property type="entry name" value="ANTH"/>
    <property type="match status" value="1"/>
</dbReference>
<evidence type="ECO:0000313" key="9">
    <source>
        <dbReference type="EMBL" id="GMT18053.1"/>
    </source>
</evidence>
<gene>
    <name evidence="9" type="ORF">PFISCL1PPCAC_9350</name>
</gene>
<dbReference type="SUPFAM" id="SSF109885">
    <property type="entry name" value="I/LWEQ domain"/>
    <property type="match status" value="1"/>
</dbReference>
<dbReference type="InterPro" id="IPR030224">
    <property type="entry name" value="Sla2_fam"/>
</dbReference>
<dbReference type="GO" id="GO:0007015">
    <property type="term" value="P:actin filament organization"/>
    <property type="evidence" value="ECO:0007669"/>
    <property type="project" value="TreeGrafter"/>
</dbReference>
<dbReference type="InterPro" id="IPR008942">
    <property type="entry name" value="ENTH_VHS"/>
</dbReference>
<feature type="compositionally biased region" description="Basic and acidic residues" evidence="6">
    <location>
        <begin position="388"/>
        <end position="401"/>
    </location>
</feature>
<evidence type="ECO:0000256" key="2">
    <source>
        <dbReference type="ARBA" id="ARBA00010135"/>
    </source>
</evidence>
<evidence type="ECO:0000256" key="5">
    <source>
        <dbReference type="SAM" id="Coils"/>
    </source>
</evidence>
<dbReference type="FunFam" id="1.20.1410.10:FF:000006">
    <property type="entry name" value="Huntingtin interacting protein"/>
    <property type="match status" value="1"/>
</dbReference>
<keyword evidence="4" id="KW-0009">Actin-binding</keyword>
<feature type="coiled-coil region" evidence="5">
    <location>
        <begin position="689"/>
        <end position="723"/>
    </location>
</feature>
<feature type="non-terminal residue" evidence="9">
    <location>
        <position position="1"/>
    </location>
</feature>